<dbReference type="InterPro" id="IPR006439">
    <property type="entry name" value="HAD-SF_hydro_IA"/>
</dbReference>
<evidence type="ECO:0000256" key="3">
    <source>
        <dbReference type="ARBA" id="ARBA00022801"/>
    </source>
</evidence>
<dbReference type="NCBIfam" id="TIGR01509">
    <property type="entry name" value="HAD-SF-IA-v3"/>
    <property type="match status" value="1"/>
</dbReference>
<dbReference type="Pfam" id="PF00702">
    <property type="entry name" value="Hydrolase"/>
    <property type="match status" value="1"/>
</dbReference>
<organism evidence="5 6">
    <name type="scientific">Rahnella perminowiae</name>
    <dbReference type="NCBI Taxonomy" id="2816244"/>
    <lineage>
        <taxon>Bacteria</taxon>
        <taxon>Pseudomonadati</taxon>
        <taxon>Pseudomonadota</taxon>
        <taxon>Gammaproteobacteria</taxon>
        <taxon>Enterobacterales</taxon>
        <taxon>Yersiniaceae</taxon>
        <taxon>Rahnella</taxon>
    </lineage>
</organism>
<gene>
    <name evidence="5" type="ORF">J1786_07625</name>
</gene>
<dbReference type="PANTHER" id="PTHR46470:SF2">
    <property type="entry name" value="GLYCERALDEHYDE 3-PHOSPHATE PHOSPHATASE"/>
    <property type="match status" value="1"/>
</dbReference>
<dbReference type="NCBIfam" id="TIGR01549">
    <property type="entry name" value="HAD-SF-IA-v1"/>
    <property type="match status" value="1"/>
</dbReference>
<proteinExistence type="predicted"/>
<dbReference type="Proteomes" id="UP000699865">
    <property type="component" value="Unassembled WGS sequence"/>
</dbReference>
<reference evidence="5 6" key="1">
    <citation type="submission" date="2021-03" db="EMBL/GenBank/DDBJ databases">
        <title>Five novel Rahnella species.</title>
        <authorList>
            <person name="Brady C."/>
            <person name="Asselin J."/>
            <person name="Beer S."/>
            <person name="Bruberg M.B."/>
            <person name="Crampton B."/>
            <person name="Venter S."/>
            <person name="Arnold D."/>
            <person name="Denman S."/>
        </authorList>
    </citation>
    <scope>NUCLEOTIDE SEQUENCE [LARGE SCALE GENOMIC DNA]</scope>
    <source>
        <strain evidence="5 6">L72c</strain>
    </source>
</reference>
<evidence type="ECO:0000313" key="6">
    <source>
        <dbReference type="Proteomes" id="UP000699865"/>
    </source>
</evidence>
<protein>
    <submittedName>
        <fullName evidence="5">HAD family hydrolase</fullName>
    </submittedName>
</protein>
<evidence type="ECO:0000313" key="5">
    <source>
        <dbReference type="EMBL" id="MBU9834682.1"/>
    </source>
</evidence>
<comment type="caution">
    <text evidence="5">The sequence shown here is derived from an EMBL/GenBank/DDBJ whole genome shotgun (WGS) entry which is preliminary data.</text>
</comment>
<dbReference type="RefSeq" id="WP_217138039.1">
    <property type="nucleotide sequence ID" value="NZ_JAFMOU010000064.1"/>
</dbReference>
<keyword evidence="4" id="KW-0460">Magnesium</keyword>
<keyword evidence="6" id="KW-1185">Reference proteome</keyword>
<accession>A0ABS6KYM7</accession>
<comment type="cofactor">
    <cofactor evidence="1">
        <name>Mg(2+)</name>
        <dbReference type="ChEBI" id="CHEBI:18420"/>
    </cofactor>
</comment>
<evidence type="ECO:0000256" key="2">
    <source>
        <dbReference type="ARBA" id="ARBA00022723"/>
    </source>
</evidence>
<dbReference type="SFLD" id="SFLDG01129">
    <property type="entry name" value="C1.5:_HAD__Beta-PGM__Phosphata"/>
    <property type="match status" value="1"/>
</dbReference>
<evidence type="ECO:0000256" key="1">
    <source>
        <dbReference type="ARBA" id="ARBA00001946"/>
    </source>
</evidence>
<keyword evidence="3 5" id="KW-0378">Hydrolase</keyword>
<evidence type="ECO:0000256" key="4">
    <source>
        <dbReference type="ARBA" id="ARBA00022842"/>
    </source>
</evidence>
<name>A0ABS6KYM7_9GAMM</name>
<dbReference type="InterPro" id="IPR051400">
    <property type="entry name" value="HAD-like_hydrolase"/>
</dbReference>
<dbReference type="EMBL" id="JAFMOU010000064">
    <property type="protein sequence ID" value="MBU9834682.1"/>
    <property type="molecule type" value="Genomic_DNA"/>
</dbReference>
<sequence length="238" mass="26894">MSPKAVFFDLDNTLTHRALSIARYAEIFYLAFREQLKEKNADNINAIITREDNGGYLPENSPFSSIREAVSQTLASELRWIDPQQGMTVLEHWVNHFPSAAILMPGANELIDELIRHGIAIGVISNGAEWSRNKTLEALSLSEKIGVMLCSERFGESKPSPKIFHAGANRLGLRPDQCWYVGDHPVNDYQGAKNAGMKAIWLKGFHPWPGRWVDTEYSVNSLNEITMMFTQHALPRPW</sequence>
<dbReference type="GO" id="GO:0016787">
    <property type="term" value="F:hydrolase activity"/>
    <property type="evidence" value="ECO:0007669"/>
    <property type="project" value="UniProtKB-KW"/>
</dbReference>
<dbReference type="SFLD" id="SFLDS00003">
    <property type="entry name" value="Haloacid_Dehalogenase"/>
    <property type="match status" value="1"/>
</dbReference>
<dbReference type="PANTHER" id="PTHR46470">
    <property type="entry name" value="N-ACYLNEURAMINATE-9-PHOSPHATASE"/>
    <property type="match status" value="1"/>
</dbReference>
<keyword evidence="2" id="KW-0479">Metal-binding</keyword>